<evidence type="ECO:0000256" key="3">
    <source>
        <dbReference type="ARBA" id="ARBA00022679"/>
    </source>
</evidence>
<dbReference type="InterPro" id="IPR036844">
    <property type="entry name" value="Hint_dom_sf"/>
</dbReference>
<keyword evidence="9" id="KW-1194">Viral DNA replication</keyword>
<dbReference type="InterPro" id="IPR012337">
    <property type="entry name" value="RNaseH-like_sf"/>
</dbReference>
<dbReference type="GO" id="GO:0000166">
    <property type="term" value="F:nucleotide binding"/>
    <property type="evidence" value="ECO:0007669"/>
    <property type="project" value="InterPro"/>
</dbReference>
<dbReference type="InterPro" id="IPR006134">
    <property type="entry name" value="DNA-dir_DNA_pol_B_multi_dom"/>
</dbReference>
<feature type="domain" description="Hint" evidence="12">
    <location>
        <begin position="558"/>
        <end position="675"/>
    </location>
</feature>
<evidence type="ECO:0000256" key="4">
    <source>
        <dbReference type="ARBA" id="ARBA00022695"/>
    </source>
</evidence>
<dbReference type="InterPro" id="IPR050240">
    <property type="entry name" value="DNA_pol_type-B"/>
</dbReference>
<dbReference type="GO" id="GO:0003887">
    <property type="term" value="F:DNA-directed DNA polymerase activity"/>
    <property type="evidence" value="ECO:0007669"/>
    <property type="project" value="UniProtKB-KW"/>
</dbReference>
<dbReference type="PANTHER" id="PTHR10322:SF23">
    <property type="entry name" value="DNA POLYMERASE DELTA CATALYTIC SUBUNIT"/>
    <property type="match status" value="1"/>
</dbReference>
<dbReference type="GO" id="GO:0016787">
    <property type="term" value="F:hydrolase activity"/>
    <property type="evidence" value="ECO:0007669"/>
    <property type="project" value="UniProtKB-KW"/>
</dbReference>
<dbReference type="Gene3D" id="3.30.342.10">
    <property type="entry name" value="DNA Polymerase, chain B, domain 1"/>
    <property type="match status" value="1"/>
</dbReference>
<keyword evidence="5" id="KW-0235">DNA replication</keyword>
<evidence type="ECO:0000256" key="7">
    <source>
        <dbReference type="ARBA" id="ARBA00022801"/>
    </source>
</evidence>
<dbReference type="SMART" id="SM00486">
    <property type="entry name" value="POLBc"/>
    <property type="match status" value="1"/>
</dbReference>
<dbReference type="Pfam" id="PF00136">
    <property type="entry name" value="DNA_pol_B"/>
    <property type="match status" value="1"/>
</dbReference>
<dbReference type="GO" id="GO:0004518">
    <property type="term" value="F:nuclease activity"/>
    <property type="evidence" value="ECO:0007669"/>
    <property type="project" value="UniProtKB-KW"/>
</dbReference>
<dbReference type="Gene3D" id="1.10.287.690">
    <property type="entry name" value="Helix hairpin bin"/>
    <property type="match status" value="1"/>
</dbReference>
<keyword evidence="10" id="KW-0238">DNA-binding</keyword>
<organism evidence="13">
    <name type="scientific">uncultured Caudovirales phage</name>
    <dbReference type="NCBI Taxonomy" id="2100421"/>
    <lineage>
        <taxon>Viruses</taxon>
        <taxon>Duplodnaviria</taxon>
        <taxon>Heunggongvirae</taxon>
        <taxon>Uroviricota</taxon>
        <taxon>Caudoviricetes</taxon>
        <taxon>Peduoviridae</taxon>
        <taxon>Maltschvirus</taxon>
        <taxon>Maltschvirus maltsch</taxon>
    </lineage>
</organism>
<dbReference type="InterPro" id="IPR006141">
    <property type="entry name" value="Intein_N"/>
</dbReference>
<dbReference type="InterPro" id="IPR003587">
    <property type="entry name" value="Hint_dom_N"/>
</dbReference>
<name>A0A6J5KXM8_9CAUD</name>
<evidence type="ECO:0000256" key="8">
    <source>
        <dbReference type="ARBA" id="ARBA00022932"/>
    </source>
</evidence>
<dbReference type="PROSITE" id="PS50817">
    <property type="entry name" value="INTEIN_N_TER"/>
    <property type="match status" value="1"/>
</dbReference>
<sequence>MSEFYVNAITYGNKVLVRGYRDGAPFLEKVDFAPTLYVNSNKPTNLKTIYGQHVSEVKPGSISDANSFIEMYKNVDKFNVYGNTDYHRQFVSETYPGDIKYDFDLIKIYSIDIETTTENGFPDIQNPSEEITLISIKDRYTKHTTVFGVGKWGRSQDKVRYVECDNESNLMREFLLFWQQNYPDAITGWNINMFDIPYMVARITRVLGEKYANRLSPWGILYERNIIVNKRPEVTYRIRGIAILCYLELYKKFTYVTQESYKLDHIAFVELGENKKQNPGTSFKDFYTNYWDDFVEYNITDAHLVDMLDDKMRLLELVTVLSYFAKINYDDVFSPVGMWDSIIYNYLRDRGIVIPLRANKSGEEFEGAFVREPVAGYHKWIASFDLNSLYPHLIMQYNISPETITDVCMPSTVQLLLDQQVDTSYVIDNDLSMSGNGWCYRKDVRGFLPELMDKLYKDRSSHKKRMLNVEQEYEDTKNKELLKEISRLDNLQMALKIALNSLYGALGNAHFRYFDVRMAEGITQSGQLSSQWISNKLNSFMNKTMKTKNIPYVVYGDTDSVVGDSIIYVNGKRIKIEDYYNSISGDMILNDNYNQNYIKRVIGDNSLSFSNEKVIESKPIKYIMKHKVKKRMFKIKCDGKEVIVTEDHSVIVIRNDEICSVTPSNIKKTDSIITI</sequence>
<dbReference type="InterPro" id="IPR023211">
    <property type="entry name" value="DNA_pol_palm_dom_sf"/>
</dbReference>
<dbReference type="SMART" id="SM00306">
    <property type="entry name" value="HintN"/>
    <property type="match status" value="1"/>
</dbReference>
<dbReference type="SUPFAM" id="SSF51294">
    <property type="entry name" value="Hedgehog/intein (Hint) domain"/>
    <property type="match status" value="1"/>
</dbReference>
<dbReference type="EMBL" id="LR796208">
    <property type="protein sequence ID" value="CAB4127288.1"/>
    <property type="molecule type" value="Genomic_DNA"/>
</dbReference>
<accession>A0A6J5KXM8</accession>
<gene>
    <name evidence="13" type="ORF">UFOVP84_112</name>
</gene>
<dbReference type="SUPFAM" id="SSF56672">
    <property type="entry name" value="DNA/RNA polymerases"/>
    <property type="match status" value="1"/>
</dbReference>
<dbReference type="InterPro" id="IPR036397">
    <property type="entry name" value="RNaseH_sf"/>
</dbReference>
<dbReference type="Pfam" id="PF03104">
    <property type="entry name" value="DNA_pol_B_exo1"/>
    <property type="match status" value="1"/>
</dbReference>
<evidence type="ECO:0000256" key="2">
    <source>
        <dbReference type="ARBA" id="ARBA00012417"/>
    </source>
</evidence>
<keyword evidence="3" id="KW-0808">Transferase</keyword>
<evidence type="ECO:0000256" key="1">
    <source>
        <dbReference type="ARBA" id="ARBA00005755"/>
    </source>
</evidence>
<dbReference type="InterPro" id="IPR043502">
    <property type="entry name" value="DNA/RNA_pol_sf"/>
</dbReference>
<evidence type="ECO:0000256" key="9">
    <source>
        <dbReference type="ARBA" id="ARBA00023109"/>
    </source>
</evidence>
<dbReference type="InterPro" id="IPR006172">
    <property type="entry name" value="DNA-dir_DNA_pol_B"/>
</dbReference>
<evidence type="ECO:0000256" key="10">
    <source>
        <dbReference type="ARBA" id="ARBA00023125"/>
    </source>
</evidence>
<dbReference type="Gene3D" id="3.30.420.10">
    <property type="entry name" value="Ribonuclease H-like superfamily/Ribonuclease H"/>
    <property type="match status" value="1"/>
</dbReference>
<evidence type="ECO:0000259" key="12">
    <source>
        <dbReference type="SMART" id="SM00306"/>
    </source>
</evidence>
<dbReference type="PRINTS" id="PR00106">
    <property type="entry name" value="DNAPOLB"/>
</dbReference>
<dbReference type="CDD" id="cd00081">
    <property type="entry name" value="Hint"/>
    <property type="match status" value="1"/>
</dbReference>
<dbReference type="GO" id="GO:0003677">
    <property type="term" value="F:DNA binding"/>
    <property type="evidence" value="ECO:0007669"/>
    <property type="project" value="UniProtKB-KW"/>
</dbReference>
<dbReference type="GO" id="GO:0016539">
    <property type="term" value="P:intein-mediated protein splicing"/>
    <property type="evidence" value="ECO:0007669"/>
    <property type="project" value="InterPro"/>
</dbReference>
<dbReference type="GO" id="GO:0006261">
    <property type="term" value="P:DNA-templated DNA replication"/>
    <property type="evidence" value="ECO:0007669"/>
    <property type="project" value="TreeGrafter"/>
</dbReference>
<evidence type="ECO:0000256" key="6">
    <source>
        <dbReference type="ARBA" id="ARBA00022722"/>
    </source>
</evidence>
<dbReference type="Gene3D" id="3.90.1600.10">
    <property type="entry name" value="Palm domain of DNA polymerase"/>
    <property type="match status" value="1"/>
</dbReference>
<dbReference type="SUPFAM" id="SSF53098">
    <property type="entry name" value="Ribonuclease H-like"/>
    <property type="match status" value="1"/>
</dbReference>
<dbReference type="EC" id="2.7.7.7" evidence="2"/>
<protein>
    <recommendedName>
        <fullName evidence="2">DNA-directed DNA polymerase</fullName>
        <ecNumber evidence="2">2.7.7.7</ecNumber>
    </recommendedName>
</protein>
<dbReference type="InterPro" id="IPR006133">
    <property type="entry name" value="DNA-dir_DNA_pol_B_exonuc"/>
</dbReference>
<proteinExistence type="inferred from homology"/>
<evidence type="ECO:0000256" key="11">
    <source>
        <dbReference type="ARBA" id="ARBA00049244"/>
    </source>
</evidence>
<keyword evidence="8" id="KW-0239">DNA-directed DNA polymerase</keyword>
<keyword evidence="6" id="KW-0540">Nuclease</keyword>
<evidence type="ECO:0000256" key="5">
    <source>
        <dbReference type="ARBA" id="ARBA00022705"/>
    </source>
</evidence>
<comment type="similarity">
    <text evidence="1">Belongs to the DNA polymerase type-B family.</text>
</comment>
<dbReference type="NCBIfam" id="TIGR01445">
    <property type="entry name" value="intein_Nterm"/>
    <property type="match status" value="1"/>
</dbReference>
<evidence type="ECO:0000313" key="13">
    <source>
        <dbReference type="EMBL" id="CAB4127288.1"/>
    </source>
</evidence>
<keyword evidence="4" id="KW-0548">Nucleotidyltransferase</keyword>
<comment type="catalytic activity">
    <reaction evidence="11">
        <text>DNA(n) + a 2'-deoxyribonucleoside 5'-triphosphate = DNA(n+1) + diphosphate</text>
        <dbReference type="Rhea" id="RHEA:22508"/>
        <dbReference type="Rhea" id="RHEA-COMP:17339"/>
        <dbReference type="Rhea" id="RHEA-COMP:17340"/>
        <dbReference type="ChEBI" id="CHEBI:33019"/>
        <dbReference type="ChEBI" id="CHEBI:61560"/>
        <dbReference type="ChEBI" id="CHEBI:173112"/>
        <dbReference type="EC" id="2.7.7.7"/>
    </reaction>
</comment>
<dbReference type="PANTHER" id="PTHR10322">
    <property type="entry name" value="DNA POLYMERASE CATALYTIC SUBUNIT"/>
    <property type="match status" value="1"/>
</dbReference>
<reference evidence="13" key="1">
    <citation type="submission" date="2020-04" db="EMBL/GenBank/DDBJ databases">
        <authorList>
            <person name="Chiriac C."/>
            <person name="Salcher M."/>
            <person name="Ghai R."/>
            <person name="Kavagutti S V."/>
        </authorList>
    </citation>
    <scope>NUCLEOTIDE SEQUENCE</scope>
</reference>
<keyword evidence="7" id="KW-0378">Hydrolase</keyword>
<dbReference type="GO" id="GO:0039693">
    <property type="term" value="P:viral DNA genome replication"/>
    <property type="evidence" value="ECO:0007669"/>
    <property type="project" value="UniProtKB-KW"/>
</dbReference>